<keyword evidence="7" id="KW-1185">Reference proteome</keyword>
<dbReference type="SMART" id="SM00028">
    <property type="entry name" value="TPR"/>
    <property type="match status" value="4"/>
</dbReference>
<sequence length="661" mass="75336">MAKKSNQGNQPRQNVPPRQPVQPRPNVAPQKQEPKEKKPMSMITKLAILLAVIAMLVYSNTLLNGYVLDDVMVIKDNFVVPQGMKMIPDILGTLRLKGYANMSNEYRPMSLVMFATECELSTMFTATKTPFTPWLHHFANLLVFGGCVAGLFIFLNKLFDRKKMAVAFIAALLFAVHPIHTEVVANIKSRDELLCFFFAFVSLNMFANYMKSAKTMQLLMGTFALFLSFLSKETVITFLAIVPLIFFFFIDDNRTRAIRITVGTFIATGLYLAIRAKIVHENGDMEFPINFVDNMLVKESLSASSRLATEIWILGDYIRLLFYPYPLAIDRSFSTIKYMTFANFRVILSLLVYLGLAVFAVMRLIKNKKDPWAFSILFFLATISLFSNIFIMLASTFAERFLFFCSVGSCLAVALAVEKWVIGKDNAAFEDIKLPKVMVVVAILCLPFAVETFARNRDWKDSYTLYSADAAKMPNNTRLNYYVASELQKKCGAETDTVKAKMYNDESFKFLNRSLAIFYDNVDAQAEIGAAFFRAKKYDSAAYHLKYALKINPQKSNALANLGTLYLTLVDYPNALTYYRMTNLYDPRNVVAQFNGGVCYYQMKKPDSAILNFKHTIELQPDFYGYKSFQFIAIIYKELGNLNEARNYEQQAKQFDPNFHL</sequence>
<evidence type="ECO:0000256" key="3">
    <source>
        <dbReference type="PROSITE-ProRule" id="PRU00339"/>
    </source>
</evidence>
<feature type="transmembrane region" description="Helical" evidence="5">
    <location>
        <begin position="46"/>
        <end position="68"/>
    </location>
</feature>
<keyword evidence="5" id="KW-1133">Transmembrane helix</keyword>
<feature type="transmembrane region" description="Helical" evidence="5">
    <location>
        <begin position="256"/>
        <end position="274"/>
    </location>
</feature>
<proteinExistence type="predicted"/>
<dbReference type="AlphaFoldDB" id="A0A2S7SQZ6"/>
<evidence type="ECO:0000256" key="5">
    <source>
        <dbReference type="SAM" id="Phobius"/>
    </source>
</evidence>
<organism evidence="6 7">
    <name type="scientific">Flavipsychrobacter stenotrophus</name>
    <dbReference type="NCBI Taxonomy" id="2077091"/>
    <lineage>
        <taxon>Bacteria</taxon>
        <taxon>Pseudomonadati</taxon>
        <taxon>Bacteroidota</taxon>
        <taxon>Chitinophagia</taxon>
        <taxon>Chitinophagales</taxon>
        <taxon>Chitinophagaceae</taxon>
        <taxon>Flavipsychrobacter</taxon>
    </lineage>
</organism>
<evidence type="ECO:0000256" key="1">
    <source>
        <dbReference type="ARBA" id="ARBA00022737"/>
    </source>
</evidence>
<evidence type="ECO:0000256" key="4">
    <source>
        <dbReference type="SAM" id="MobiDB-lite"/>
    </source>
</evidence>
<dbReference type="InterPro" id="IPR019734">
    <property type="entry name" value="TPR_rpt"/>
</dbReference>
<comment type="caution">
    <text evidence="6">The sequence shown here is derived from an EMBL/GenBank/DDBJ whole genome shotgun (WGS) entry which is preliminary data.</text>
</comment>
<dbReference type="PANTHER" id="PTHR44227">
    <property type="match status" value="1"/>
</dbReference>
<feature type="transmembrane region" description="Helical" evidence="5">
    <location>
        <begin position="134"/>
        <end position="155"/>
    </location>
</feature>
<feature type="repeat" description="TPR" evidence="3">
    <location>
        <begin position="556"/>
        <end position="589"/>
    </location>
</feature>
<dbReference type="Proteomes" id="UP000239872">
    <property type="component" value="Unassembled WGS sequence"/>
</dbReference>
<dbReference type="PROSITE" id="PS50005">
    <property type="entry name" value="TPR"/>
    <property type="match status" value="3"/>
</dbReference>
<keyword evidence="2 3" id="KW-0802">TPR repeat</keyword>
<keyword evidence="5" id="KW-0472">Membrane</keyword>
<dbReference type="InterPro" id="IPR011990">
    <property type="entry name" value="TPR-like_helical_dom_sf"/>
</dbReference>
<evidence type="ECO:0000256" key="2">
    <source>
        <dbReference type="ARBA" id="ARBA00022803"/>
    </source>
</evidence>
<evidence type="ECO:0000313" key="7">
    <source>
        <dbReference type="Proteomes" id="UP000239872"/>
    </source>
</evidence>
<feature type="transmembrane region" description="Helical" evidence="5">
    <location>
        <begin position="222"/>
        <end position="250"/>
    </location>
</feature>
<feature type="transmembrane region" description="Helical" evidence="5">
    <location>
        <begin position="164"/>
        <end position="181"/>
    </location>
</feature>
<feature type="repeat" description="TPR" evidence="3">
    <location>
        <begin position="590"/>
        <end position="623"/>
    </location>
</feature>
<name>A0A2S7SQZ6_9BACT</name>
<accession>A0A2S7SQZ6</accession>
<dbReference type="Gene3D" id="1.25.40.10">
    <property type="entry name" value="Tetratricopeptide repeat domain"/>
    <property type="match status" value="1"/>
</dbReference>
<feature type="transmembrane region" description="Helical" evidence="5">
    <location>
        <begin position="434"/>
        <end position="454"/>
    </location>
</feature>
<dbReference type="PANTHER" id="PTHR44227:SF3">
    <property type="entry name" value="PROTEIN O-MANNOSYL-TRANSFERASE TMTC4"/>
    <property type="match status" value="1"/>
</dbReference>
<protein>
    <submittedName>
        <fullName evidence="6">Uncharacterized protein</fullName>
    </submittedName>
</protein>
<evidence type="ECO:0000313" key="6">
    <source>
        <dbReference type="EMBL" id="PQJ09051.1"/>
    </source>
</evidence>
<keyword evidence="1" id="KW-0677">Repeat</keyword>
<reference evidence="6 7" key="1">
    <citation type="submission" date="2018-01" db="EMBL/GenBank/DDBJ databases">
        <title>A novel member of the phylum Bacteroidetes isolated from glacier ice.</title>
        <authorList>
            <person name="Liu Q."/>
            <person name="Xin Y.-H."/>
        </authorList>
    </citation>
    <scope>NUCLEOTIDE SEQUENCE [LARGE SCALE GENOMIC DNA]</scope>
    <source>
        <strain evidence="6 7">RB1R16</strain>
    </source>
</reference>
<keyword evidence="5" id="KW-0812">Transmembrane</keyword>
<feature type="repeat" description="TPR" evidence="3">
    <location>
        <begin position="522"/>
        <end position="555"/>
    </location>
</feature>
<feature type="transmembrane region" description="Helical" evidence="5">
    <location>
        <begin position="346"/>
        <end position="365"/>
    </location>
</feature>
<feature type="transmembrane region" description="Helical" evidence="5">
    <location>
        <begin position="401"/>
        <end position="422"/>
    </location>
</feature>
<dbReference type="EMBL" id="PPSL01000008">
    <property type="protein sequence ID" value="PQJ09051.1"/>
    <property type="molecule type" value="Genomic_DNA"/>
</dbReference>
<feature type="transmembrane region" description="Helical" evidence="5">
    <location>
        <begin position="193"/>
        <end position="210"/>
    </location>
</feature>
<feature type="region of interest" description="Disordered" evidence="4">
    <location>
        <begin position="1"/>
        <end position="38"/>
    </location>
</feature>
<dbReference type="OrthoDB" id="98874at2"/>
<dbReference type="SUPFAM" id="SSF48452">
    <property type="entry name" value="TPR-like"/>
    <property type="match status" value="1"/>
</dbReference>
<gene>
    <name evidence="6" type="ORF">CJD36_020970</name>
</gene>
<dbReference type="InterPro" id="IPR052346">
    <property type="entry name" value="O-mannosyl-transferase_TMTC"/>
</dbReference>
<feature type="transmembrane region" description="Helical" evidence="5">
    <location>
        <begin position="371"/>
        <end position="394"/>
    </location>
</feature>
<dbReference type="RefSeq" id="WP_105041173.1">
    <property type="nucleotide sequence ID" value="NZ_PPSL01000008.1"/>
</dbReference>